<gene>
    <name evidence="1" type="ORF">SAMN02799615_02343</name>
</gene>
<evidence type="ECO:0000313" key="1">
    <source>
        <dbReference type="EMBL" id="SFF05938.1"/>
    </source>
</evidence>
<organism evidence="1 2">
    <name type="scientific">Dyella marensis</name>
    <dbReference type="NCBI Taxonomy" id="500610"/>
    <lineage>
        <taxon>Bacteria</taxon>
        <taxon>Pseudomonadati</taxon>
        <taxon>Pseudomonadota</taxon>
        <taxon>Gammaproteobacteria</taxon>
        <taxon>Lysobacterales</taxon>
        <taxon>Rhodanobacteraceae</taxon>
        <taxon>Dyella</taxon>
    </lineage>
</organism>
<dbReference type="Proteomes" id="UP000199477">
    <property type="component" value="Unassembled WGS sequence"/>
</dbReference>
<reference evidence="2" key="1">
    <citation type="submission" date="2016-10" db="EMBL/GenBank/DDBJ databases">
        <authorList>
            <person name="Varghese N."/>
            <person name="Submissions S."/>
        </authorList>
    </citation>
    <scope>NUCLEOTIDE SEQUENCE [LARGE SCALE GENOMIC DNA]</scope>
    <source>
        <strain evidence="2">UNC178MFTsu3.1</strain>
    </source>
</reference>
<sequence>MVHPNYLSLQRKEGDSWKDVVWTLSEYAGPDKKVVVPRGEEWQFFYALDELVSSGVGRTQEFRLVLRDVNNCKIPSDSFTLESLGKLEAEK</sequence>
<protein>
    <submittedName>
        <fullName evidence="1">Uncharacterized protein</fullName>
    </submittedName>
</protein>
<proteinExistence type="predicted"/>
<keyword evidence="2" id="KW-1185">Reference proteome</keyword>
<name>A0A1I2FMD4_9GAMM</name>
<dbReference type="AlphaFoldDB" id="A0A1I2FMD4"/>
<evidence type="ECO:0000313" key="2">
    <source>
        <dbReference type="Proteomes" id="UP000199477"/>
    </source>
</evidence>
<accession>A0A1I2FMD4</accession>
<dbReference type="EMBL" id="FONH01000006">
    <property type="protein sequence ID" value="SFF05938.1"/>
    <property type="molecule type" value="Genomic_DNA"/>
</dbReference>